<dbReference type="EMBL" id="UINC01214352">
    <property type="protein sequence ID" value="SVE39544.1"/>
    <property type="molecule type" value="Genomic_DNA"/>
</dbReference>
<evidence type="ECO:0000259" key="2">
    <source>
        <dbReference type="SMART" id="SM00858"/>
    </source>
</evidence>
<feature type="non-terminal residue" evidence="3">
    <location>
        <position position="101"/>
    </location>
</feature>
<dbReference type="Gene3D" id="2.30.130.110">
    <property type="match status" value="1"/>
</dbReference>
<organism evidence="3">
    <name type="scientific">marine metagenome</name>
    <dbReference type="NCBI Taxonomy" id="408172"/>
    <lineage>
        <taxon>unclassified sequences</taxon>
        <taxon>metagenomes</taxon>
        <taxon>ecological metagenomes</taxon>
    </lineage>
</organism>
<dbReference type="SMART" id="SM00858">
    <property type="entry name" value="SAF"/>
    <property type="match status" value="1"/>
</dbReference>
<dbReference type="PANTHER" id="PTHR30536">
    <property type="entry name" value="ALTRONATE/GALACTARATE DEHYDRATASE"/>
    <property type="match status" value="1"/>
</dbReference>
<gene>
    <name evidence="3" type="ORF">METZ01_LOCUS492398</name>
</gene>
<name>A0A383D5E5_9ZZZZ</name>
<dbReference type="AlphaFoldDB" id="A0A383D5E5"/>
<dbReference type="CDD" id="cd11613">
    <property type="entry name" value="SAF_AH_GD"/>
    <property type="match status" value="1"/>
</dbReference>
<dbReference type="InterPro" id="IPR044144">
    <property type="entry name" value="SAF_UxaA/GarD"/>
</dbReference>
<keyword evidence="1" id="KW-0456">Lyase</keyword>
<protein>
    <recommendedName>
        <fullName evidence="2">SAF domain-containing protein</fullName>
    </recommendedName>
</protein>
<dbReference type="Pfam" id="PF08666">
    <property type="entry name" value="SAF"/>
    <property type="match status" value="1"/>
</dbReference>
<accession>A0A383D5E5</accession>
<dbReference type="PANTHER" id="PTHR30536:SF5">
    <property type="entry name" value="ALTRONATE DEHYDRATASE"/>
    <property type="match status" value="1"/>
</dbReference>
<dbReference type="GO" id="GO:0016829">
    <property type="term" value="F:lyase activity"/>
    <property type="evidence" value="ECO:0007669"/>
    <property type="project" value="UniProtKB-KW"/>
</dbReference>
<dbReference type="InterPro" id="IPR013974">
    <property type="entry name" value="SAF"/>
</dbReference>
<feature type="domain" description="SAF" evidence="2">
    <location>
        <begin position="12"/>
        <end position="81"/>
    </location>
</feature>
<evidence type="ECO:0000256" key="1">
    <source>
        <dbReference type="ARBA" id="ARBA00023239"/>
    </source>
</evidence>
<evidence type="ECO:0000313" key="3">
    <source>
        <dbReference type="EMBL" id="SVE39544.1"/>
    </source>
</evidence>
<sequence>MDPKTIRLHENDNVVTAKSEIDINIKIEDEDLSTKQHIPVGHKIATQNINQGDDVIKYDNIIGTATREIKKGDHIHVHNLGMSDKKRDYEFSQGCKNTNVI</sequence>
<proteinExistence type="predicted"/>
<dbReference type="InterPro" id="IPR052172">
    <property type="entry name" value="UxaA_altronate/galactarate_dh"/>
</dbReference>
<reference evidence="3" key="1">
    <citation type="submission" date="2018-05" db="EMBL/GenBank/DDBJ databases">
        <authorList>
            <person name="Lanie J.A."/>
            <person name="Ng W.-L."/>
            <person name="Kazmierczak K.M."/>
            <person name="Andrzejewski T.M."/>
            <person name="Davidsen T.M."/>
            <person name="Wayne K.J."/>
            <person name="Tettelin H."/>
            <person name="Glass J.I."/>
            <person name="Rusch D."/>
            <person name="Podicherti R."/>
            <person name="Tsui H.-C.T."/>
            <person name="Winkler M.E."/>
        </authorList>
    </citation>
    <scope>NUCLEOTIDE SEQUENCE</scope>
</reference>
<dbReference type="GO" id="GO:0019698">
    <property type="term" value="P:D-galacturonate catabolic process"/>
    <property type="evidence" value="ECO:0007669"/>
    <property type="project" value="TreeGrafter"/>
</dbReference>